<sequence>MSVVSFGVAETLTPNSGQARNPGLVAKVVYSRSIGTFGSLARGLMPFDHGQRTISPLNLLLILGALIL</sequence>
<evidence type="ECO:0000313" key="1">
    <source>
        <dbReference type="EMBL" id="AFY81497.1"/>
    </source>
</evidence>
<dbReference type="InParanoid" id="K9TF53"/>
<gene>
    <name evidence="1" type="ORF">Oscil6304_1823</name>
</gene>
<dbReference type="STRING" id="56110.Oscil6304_1823"/>
<reference evidence="1 2" key="1">
    <citation type="submission" date="2012-06" db="EMBL/GenBank/DDBJ databases">
        <title>Finished chromosome of genome of Oscillatoria acuminata PCC 6304.</title>
        <authorList>
            <consortium name="US DOE Joint Genome Institute"/>
            <person name="Gugger M."/>
            <person name="Coursin T."/>
            <person name="Rippka R."/>
            <person name="Tandeau De Marsac N."/>
            <person name="Huntemann M."/>
            <person name="Wei C.-L."/>
            <person name="Han J."/>
            <person name="Detter J.C."/>
            <person name="Han C."/>
            <person name="Tapia R."/>
            <person name="Davenport K."/>
            <person name="Daligault H."/>
            <person name="Erkkila T."/>
            <person name="Gu W."/>
            <person name="Munk A.C.C."/>
            <person name="Teshima H."/>
            <person name="Xu Y."/>
            <person name="Chain P."/>
            <person name="Chen A."/>
            <person name="Krypides N."/>
            <person name="Mavromatis K."/>
            <person name="Markowitz V."/>
            <person name="Szeto E."/>
            <person name="Ivanova N."/>
            <person name="Mikhailova N."/>
            <person name="Ovchinnikova G."/>
            <person name="Pagani I."/>
            <person name="Pati A."/>
            <person name="Goodwin L."/>
            <person name="Peters L."/>
            <person name="Pitluck S."/>
            <person name="Woyke T."/>
            <person name="Kerfeld C."/>
        </authorList>
    </citation>
    <scope>NUCLEOTIDE SEQUENCE [LARGE SCALE GENOMIC DNA]</scope>
    <source>
        <strain evidence="1 2">PCC 6304</strain>
    </source>
</reference>
<dbReference type="KEGG" id="oac:Oscil6304_1823"/>
<keyword evidence="2" id="KW-1185">Reference proteome</keyword>
<dbReference type="EMBL" id="CP003607">
    <property type="protein sequence ID" value="AFY81497.1"/>
    <property type="molecule type" value="Genomic_DNA"/>
</dbReference>
<protein>
    <submittedName>
        <fullName evidence="1">Uncharacterized protein</fullName>
    </submittedName>
</protein>
<accession>K9TF53</accession>
<organism evidence="1 2">
    <name type="scientific">Oscillatoria acuminata PCC 6304</name>
    <dbReference type="NCBI Taxonomy" id="56110"/>
    <lineage>
        <taxon>Bacteria</taxon>
        <taxon>Bacillati</taxon>
        <taxon>Cyanobacteriota</taxon>
        <taxon>Cyanophyceae</taxon>
        <taxon>Oscillatoriophycideae</taxon>
        <taxon>Oscillatoriales</taxon>
        <taxon>Oscillatoriaceae</taxon>
        <taxon>Oscillatoria</taxon>
    </lineage>
</organism>
<dbReference type="Proteomes" id="UP000010367">
    <property type="component" value="Chromosome"/>
</dbReference>
<name>K9TF53_9CYAN</name>
<dbReference type="HOGENOM" id="CLU_2789904_0_0_3"/>
<proteinExistence type="predicted"/>
<evidence type="ECO:0000313" key="2">
    <source>
        <dbReference type="Proteomes" id="UP000010367"/>
    </source>
</evidence>
<dbReference type="AlphaFoldDB" id="K9TF53"/>